<dbReference type="InterPro" id="IPR003961">
    <property type="entry name" value="FN3_dom"/>
</dbReference>
<name>A0A5C7BG33_9FLAO</name>
<evidence type="ECO:0000259" key="3">
    <source>
        <dbReference type="PROSITE" id="PS50853"/>
    </source>
</evidence>
<dbReference type="PROSITE" id="PS50853">
    <property type="entry name" value="FN3"/>
    <property type="match status" value="1"/>
</dbReference>
<keyword evidence="5" id="KW-1185">Reference proteome</keyword>
<proteinExistence type="predicted"/>
<accession>A0A5C7BG33</accession>
<dbReference type="InterPro" id="IPR036116">
    <property type="entry name" value="FN3_sf"/>
</dbReference>
<evidence type="ECO:0000313" key="5">
    <source>
        <dbReference type="Proteomes" id="UP000321938"/>
    </source>
</evidence>
<dbReference type="Gene3D" id="2.60.40.10">
    <property type="entry name" value="Immunoglobulins"/>
    <property type="match status" value="2"/>
</dbReference>
<protein>
    <submittedName>
        <fullName evidence="4">T9SS type A sorting domain-containing protein</fullName>
    </submittedName>
</protein>
<dbReference type="SMART" id="SM00060">
    <property type="entry name" value="FN3"/>
    <property type="match status" value="2"/>
</dbReference>
<dbReference type="Pfam" id="PF00041">
    <property type="entry name" value="fn3"/>
    <property type="match status" value="1"/>
</dbReference>
<dbReference type="Pfam" id="PF20009">
    <property type="entry name" value="GEVED"/>
    <property type="match status" value="2"/>
</dbReference>
<dbReference type="InterPro" id="IPR013783">
    <property type="entry name" value="Ig-like_fold"/>
</dbReference>
<dbReference type="InterPro" id="IPR026444">
    <property type="entry name" value="Secre_tail"/>
</dbReference>
<sequence length="1620" mass="173481">MIKKLLFLMFFTTVSNVLVYGQAPGNTCATAVPFTLPTLPGAPNATTSGAQTTNGRGNNYAAGTYCTSANYGDGADGVYSITVPAGGGNYTFTFPDSGNTWKILSIHSACVITNANCIGGFTTGGGSDGTTTLGFAAGTYYLVIDTWPAPNFANFTLTVTLNAPPTSYCTPAPTSVDANGITNVSFSTVNNTTGAEAGNYGDYSDMVGAGTEGAVLPINITYQTGYTYDTTIWVDWNDDFVFSPGEVAYTGTSLGANPTTLAASITIPVGASTSGLGTGLHRMRIGGMDFGPMTNPCYTGTYACFEDYTISTAVPSPCATPTAQPTNLTFNTITDTSIDGSFTAAAPAASSYLVLANITGTTPTVPSDGTNYSIGNTALGATVIDNDVNLNFSATGLNPTTTYYFFIYSFNYNGCSGGPLYNTVSPLPGNETTDSYCAPSSSDPGFYIDDFITTGATTNINHTGTGFSTNGYGNFTALTVEQFPSMDIDFTINFIGGSFETNIWVDWNSDGDFVDAGEKVYDSPGYTDPTIGSFTVPGVAGGSYRMRVRSDWLTGNPSPCGFDDDSETHDYTLIVTPLNCTADPQSLTAVLTTTTTATVSWNAPTPIPDNGYEYIISTDNTTTTPAGDITGTTAGTSINLTGLTLGTTYYVFVRGVCNATDNGIWVTISFNTGCADLDTTPNSCEMVIDQLGTDPFAITPYNPNPSFALDCSTASVDLATNAQMHETTSYDVIKIPYTYINSFGGTVNNSTIANDDQWADLPTAIGFPFCFYENEYDYTLAGANSLLTFDIDEPGAPYFLTGTNTPGSNCGYDFSNNLPSTVDDLFEQTIYGVYHDIDPEGLSANAMTTRTQGIVGCRKFIAEWNDIPMYSDNSILYSGMIVLYETTNIIEVYIEEKRIDNNNVSPWNDGNAIVGIQGDYVGPVTNPANEYAVAPCRNGLDTNWEVTNEAWRFVPSGNSRLTVVEWYIGTDTSGAPDATTNTYTATAPGTYTAISTYSTCGGPPVTLTDEVVVTTGGKTWNGSVDDNWYIANNWTPTGVPTSADCVVIPATAASNGNAPIADKLSAPPIPLPPAEARNLTLLANAYLEIDKETELIVQEWVTVQNTGILSLKNSSSLIQVDDAAVNSGDIHMQRSPNFNESAVLGTEYVYWSSPVSGFQVTAISPSSSQLYDWTPTVANGTAGNHGEWLSATGSMTDGTGYIVRGLDGTPATIPATAYAISNNTALFSGVPNNGVITKPLFHGGYDSGPYAGIGNGATNEDDNWNLLGNPYPSSISADVFASLNTNINGTVYVWPHNSTYSTVTLDPFYENYVYNYDGNDYTEYNSTGSNPPGLNDYYIGSGQAFFVMMNHSATSGSNITFNNSMREVLSTYNNSTFFRTNDLENDTNRTVTERHRIWLDLLSPTTITNTILVGYVQNATNNFDRLYDGYDFSSGDNSGFYSLLNNETLSIQGRSLPFMQEDIVPLGIIANETGSHTIAINTLDGLFISENQNIYLEDTELNMIHDIRLSPYTFTIDAGIHNNRFLLRYTNESLGVNELDDNNSISIIAPKSDYIKVTSEIGTINSVAIYDIVGRLIFTTEDINQSDFILNQTRLSDGTYIVKVELYNGKQKIQKVVIRQ</sequence>
<organism evidence="4 5">
    <name type="scientific">Psychroserpens burtonensis</name>
    <dbReference type="NCBI Taxonomy" id="49278"/>
    <lineage>
        <taxon>Bacteria</taxon>
        <taxon>Pseudomonadati</taxon>
        <taxon>Bacteroidota</taxon>
        <taxon>Flavobacteriia</taxon>
        <taxon>Flavobacteriales</taxon>
        <taxon>Flavobacteriaceae</taxon>
        <taxon>Psychroserpens</taxon>
    </lineage>
</organism>
<feature type="domain" description="Fibronectin type-III" evidence="3">
    <location>
        <begin position="583"/>
        <end position="677"/>
    </location>
</feature>
<dbReference type="Proteomes" id="UP000321938">
    <property type="component" value="Unassembled WGS sequence"/>
</dbReference>
<evidence type="ECO:0000256" key="1">
    <source>
        <dbReference type="ARBA" id="ARBA00022729"/>
    </source>
</evidence>
<reference evidence="4 5" key="1">
    <citation type="submission" date="2019-08" db="EMBL/GenBank/DDBJ databases">
        <title>Genome of Psychroserpens burtonensis ACAM 167.</title>
        <authorList>
            <person name="Bowman J.P."/>
        </authorList>
    </citation>
    <scope>NUCLEOTIDE SEQUENCE [LARGE SCALE GENOMIC DNA]</scope>
    <source>
        <strain evidence="4 5">ACAM 167</strain>
    </source>
</reference>
<evidence type="ECO:0000313" key="4">
    <source>
        <dbReference type="EMBL" id="TXE17588.1"/>
    </source>
</evidence>
<dbReference type="EMBL" id="VOSB01000011">
    <property type="protein sequence ID" value="TXE17588.1"/>
    <property type="molecule type" value="Genomic_DNA"/>
</dbReference>
<comment type="caution">
    <text evidence="4">The sequence shown here is derived from an EMBL/GenBank/DDBJ whole genome shotgun (WGS) entry which is preliminary data.</text>
</comment>
<dbReference type="RefSeq" id="WP_147231564.1">
    <property type="nucleotide sequence ID" value="NZ_VOSB01000011.1"/>
</dbReference>
<dbReference type="InterPro" id="IPR045474">
    <property type="entry name" value="GEVED"/>
</dbReference>
<evidence type="ECO:0000256" key="2">
    <source>
        <dbReference type="SAM" id="SignalP"/>
    </source>
</evidence>
<dbReference type="NCBIfam" id="TIGR04183">
    <property type="entry name" value="Por_Secre_tail"/>
    <property type="match status" value="1"/>
</dbReference>
<dbReference type="OrthoDB" id="1652165at2"/>
<feature type="chain" id="PRO_5022716504" evidence="2">
    <location>
        <begin position="20"/>
        <end position="1620"/>
    </location>
</feature>
<keyword evidence="1 2" id="KW-0732">Signal</keyword>
<feature type="signal peptide" evidence="2">
    <location>
        <begin position="1"/>
        <end position="19"/>
    </location>
</feature>
<gene>
    <name evidence="4" type="ORF">ES692_08450</name>
</gene>
<dbReference type="SUPFAM" id="SSF49265">
    <property type="entry name" value="Fibronectin type III"/>
    <property type="match status" value="1"/>
</dbReference>